<dbReference type="GO" id="GO:0045296">
    <property type="term" value="F:cadherin binding"/>
    <property type="evidence" value="ECO:0007669"/>
    <property type="project" value="TreeGrafter"/>
</dbReference>
<comment type="subcellular location">
    <subcellularLocation>
        <location evidence="1">Membrane</location>
    </subcellularLocation>
</comment>
<dbReference type="CDD" id="cd11304">
    <property type="entry name" value="Cadherin_repeat"/>
    <property type="match status" value="1"/>
</dbReference>
<accession>A0A8J4XY15</accession>
<dbReference type="PANTHER" id="PTHR24027:SF438">
    <property type="entry name" value="CADHERIN 23"/>
    <property type="match status" value="1"/>
</dbReference>
<organism evidence="7 8">
    <name type="scientific">Chionoecetes opilio</name>
    <name type="common">Atlantic snow crab</name>
    <name type="synonym">Cancer opilio</name>
    <dbReference type="NCBI Taxonomy" id="41210"/>
    <lineage>
        <taxon>Eukaryota</taxon>
        <taxon>Metazoa</taxon>
        <taxon>Ecdysozoa</taxon>
        <taxon>Arthropoda</taxon>
        <taxon>Crustacea</taxon>
        <taxon>Multicrustacea</taxon>
        <taxon>Malacostraca</taxon>
        <taxon>Eumalacostraca</taxon>
        <taxon>Eucarida</taxon>
        <taxon>Decapoda</taxon>
        <taxon>Pleocyemata</taxon>
        <taxon>Brachyura</taxon>
        <taxon>Eubrachyura</taxon>
        <taxon>Majoidea</taxon>
        <taxon>Majidae</taxon>
        <taxon>Chionoecetes</taxon>
    </lineage>
</organism>
<gene>
    <name evidence="7" type="primary">CDHR1</name>
    <name evidence="7" type="ORF">GWK47_020698</name>
</gene>
<protein>
    <submittedName>
        <fullName evidence="7">Cadherin-related family member 1</fullName>
    </submittedName>
</protein>
<dbReference type="AlphaFoldDB" id="A0A8J4XY15"/>
<dbReference type="SMART" id="SM00112">
    <property type="entry name" value="CA"/>
    <property type="match status" value="1"/>
</dbReference>
<keyword evidence="2" id="KW-0677">Repeat</keyword>
<evidence type="ECO:0000313" key="8">
    <source>
        <dbReference type="Proteomes" id="UP000770661"/>
    </source>
</evidence>
<dbReference type="PRINTS" id="PR00205">
    <property type="entry name" value="CADHERIN"/>
</dbReference>
<dbReference type="GO" id="GO:0016477">
    <property type="term" value="P:cell migration"/>
    <property type="evidence" value="ECO:0007669"/>
    <property type="project" value="TreeGrafter"/>
</dbReference>
<dbReference type="Pfam" id="PF00028">
    <property type="entry name" value="Cadherin"/>
    <property type="match status" value="1"/>
</dbReference>
<evidence type="ECO:0000313" key="7">
    <source>
        <dbReference type="EMBL" id="KAG0711380.1"/>
    </source>
</evidence>
<proteinExistence type="predicted"/>
<dbReference type="GO" id="GO:0007156">
    <property type="term" value="P:homophilic cell adhesion via plasma membrane adhesion molecules"/>
    <property type="evidence" value="ECO:0007669"/>
    <property type="project" value="InterPro"/>
</dbReference>
<dbReference type="Proteomes" id="UP000770661">
    <property type="component" value="Unassembled WGS sequence"/>
</dbReference>
<sequence length="130" mass="14004">MAIAGERSSQASIVANIEDVNDNSPIFTENEYHTRLAEDARFPKSVLTVSATDADTAERGEVRYTLGGEGALLFVVNDTNGEIIVASGAELDREASPTITLEVTAYDTPEGGITQRKTTVIVRLPVLLFF</sequence>
<keyword evidence="4" id="KW-0472">Membrane</keyword>
<dbReference type="InterPro" id="IPR002126">
    <property type="entry name" value="Cadherin-like_dom"/>
</dbReference>
<dbReference type="OrthoDB" id="6491773at2759"/>
<evidence type="ECO:0000256" key="5">
    <source>
        <dbReference type="PROSITE-ProRule" id="PRU00043"/>
    </source>
</evidence>
<name>A0A8J4XY15_CHIOP</name>
<dbReference type="PANTHER" id="PTHR24027">
    <property type="entry name" value="CADHERIN-23"/>
    <property type="match status" value="1"/>
</dbReference>
<dbReference type="PROSITE" id="PS50268">
    <property type="entry name" value="CADHERIN_2"/>
    <property type="match status" value="1"/>
</dbReference>
<feature type="domain" description="Cadherin" evidence="6">
    <location>
        <begin position="28"/>
        <end position="124"/>
    </location>
</feature>
<keyword evidence="8" id="KW-1185">Reference proteome</keyword>
<dbReference type="GO" id="GO:0008013">
    <property type="term" value="F:beta-catenin binding"/>
    <property type="evidence" value="ECO:0007669"/>
    <property type="project" value="TreeGrafter"/>
</dbReference>
<dbReference type="InterPro" id="IPR039808">
    <property type="entry name" value="Cadherin"/>
</dbReference>
<dbReference type="Gene3D" id="2.60.40.60">
    <property type="entry name" value="Cadherins"/>
    <property type="match status" value="1"/>
</dbReference>
<evidence type="ECO:0000256" key="2">
    <source>
        <dbReference type="ARBA" id="ARBA00022737"/>
    </source>
</evidence>
<evidence type="ECO:0000259" key="6">
    <source>
        <dbReference type="PROSITE" id="PS50268"/>
    </source>
</evidence>
<evidence type="ECO:0000256" key="1">
    <source>
        <dbReference type="ARBA" id="ARBA00004370"/>
    </source>
</evidence>
<keyword evidence="3 5" id="KW-0106">Calcium</keyword>
<evidence type="ECO:0000256" key="4">
    <source>
        <dbReference type="ARBA" id="ARBA00023136"/>
    </source>
</evidence>
<dbReference type="GO" id="GO:0005509">
    <property type="term" value="F:calcium ion binding"/>
    <property type="evidence" value="ECO:0007669"/>
    <property type="project" value="UniProtKB-UniRule"/>
</dbReference>
<comment type="caution">
    <text evidence="7">The sequence shown here is derived from an EMBL/GenBank/DDBJ whole genome shotgun (WGS) entry which is preliminary data.</text>
</comment>
<dbReference type="GO" id="GO:0016342">
    <property type="term" value="C:catenin complex"/>
    <property type="evidence" value="ECO:0007669"/>
    <property type="project" value="TreeGrafter"/>
</dbReference>
<dbReference type="InterPro" id="IPR015919">
    <property type="entry name" value="Cadherin-like_sf"/>
</dbReference>
<evidence type="ECO:0000256" key="3">
    <source>
        <dbReference type="ARBA" id="ARBA00022837"/>
    </source>
</evidence>
<dbReference type="EMBL" id="JACEEZ010023369">
    <property type="protein sequence ID" value="KAG0711380.1"/>
    <property type="molecule type" value="Genomic_DNA"/>
</dbReference>
<reference evidence="7" key="1">
    <citation type="submission" date="2020-07" db="EMBL/GenBank/DDBJ databases">
        <title>The High-quality genome of the commercially important snow crab, Chionoecetes opilio.</title>
        <authorList>
            <person name="Jeong J.-H."/>
            <person name="Ryu S."/>
        </authorList>
    </citation>
    <scope>NUCLEOTIDE SEQUENCE</scope>
    <source>
        <strain evidence="7">MADBK_172401_WGS</strain>
        <tissue evidence="7">Digestive gland</tissue>
    </source>
</reference>
<dbReference type="SUPFAM" id="SSF49313">
    <property type="entry name" value="Cadherin-like"/>
    <property type="match status" value="1"/>
</dbReference>